<evidence type="ECO:0000256" key="4">
    <source>
        <dbReference type="ARBA" id="ARBA00022490"/>
    </source>
</evidence>
<dbReference type="Pfam" id="PF08207">
    <property type="entry name" value="EFP_N"/>
    <property type="match status" value="1"/>
</dbReference>
<gene>
    <name evidence="8 13" type="primary">efp</name>
    <name evidence="13" type="ORF">IAC78_00065</name>
</gene>
<comment type="pathway">
    <text evidence="2 8">Protein biosynthesis; polypeptide chain elongation.</text>
</comment>
<reference evidence="13" key="2">
    <citation type="journal article" date="2021" name="PeerJ">
        <title>Extensive microbial diversity within the chicken gut microbiome revealed by metagenomics and culture.</title>
        <authorList>
            <person name="Gilroy R."/>
            <person name="Ravi A."/>
            <person name="Getino M."/>
            <person name="Pursley I."/>
            <person name="Horton D.L."/>
            <person name="Alikhan N.F."/>
            <person name="Baker D."/>
            <person name="Gharbi K."/>
            <person name="Hall N."/>
            <person name="Watson M."/>
            <person name="Adriaenssens E.M."/>
            <person name="Foster-Nyarko E."/>
            <person name="Jarju S."/>
            <person name="Secka A."/>
            <person name="Antonio M."/>
            <person name="Oren A."/>
            <person name="Chaudhuri R.R."/>
            <person name="La Ragione R."/>
            <person name="Hildebrand F."/>
            <person name="Pallen M.J."/>
        </authorList>
    </citation>
    <scope>NUCLEOTIDE SEQUENCE</scope>
    <source>
        <strain evidence="13">1748</strain>
    </source>
</reference>
<evidence type="ECO:0000256" key="5">
    <source>
        <dbReference type="ARBA" id="ARBA00022768"/>
    </source>
</evidence>
<dbReference type="InterPro" id="IPR008991">
    <property type="entry name" value="Translation_prot_SH3-like_sf"/>
</dbReference>
<comment type="function">
    <text evidence="7 8">Involved in peptide bond synthesis. Stimulates efficient translation and peptide-bond synthesis on native or reconstituted 70S ribosomes in vitro. Probably functions indirectly by altering the affinity of the ribosome for aminoacyl-tRNA, thus increasing their reactivity as acceptors for peptidyl transferase.</text>
</comment>
<dbReference type="GO" id="GO:0005829">
    <property type="term" value="C:cytosol"/>
    <property type="evidence" value="ECO:0007669"/>
    <property type="project" value="UniProtKB-ARBA"/>
</dbReference>
<name>A0A9D9D8F0_9BACL</name>
<dbReference type="InterPro" id="IPR013185">
    <property type="entry name" value="Transl_elong_KOW-like"/>
</dbReference>
<proteinExistence type="inferred from homology"/>
<dbReference type="InterPro" id="IPR014722">
    <property type="entry name" value="Rib_uL2_dom2"/>
</dbReference>
<evidence type="ECO:0000256" key="3">
    <source>
        <dbReference type="ARBA" id="ARBA00009479"/>
    </source>
</evidence>
<dbReference type="Gene3D" id="2.40.50.140">
    <property type="entry name" value="Nucleic acid-binding proteins"/>
    <property type="match status" value="2"/>
</dbReference>
<evidence type="ECO:0000313" key="13">
    <source>
        <dbReference type="EMBL" id="MBO8413865.1"/>
    </source>
</evidence>
<dbReference type="PANTHER" id="PTHR30053">
    <property type="entry name" value="ELONGATION FACTOR P"/>
    <property type="match status" value="1"/>
</dbReference>
<dbReference type="HAMAP" id="MF_00141">
    <property type="entry name" value="EF_P"/>
    <property type="match status" value="1"/>
</dbReference>
<keyword evidence="4 8" id="KW-0963">Cytoplasm</keyword>
<dbReference type="InterPro" id="IPR015365">
    <property type="entry name" value="Elong-fact-P_C"/>
</dbReference>
<comment type="similarity">
    <text evidence="3 8 10">Belongs to the elongation factor P family.</text>
</comment>
<evidence type="ECO:0000256" key="2">
    <source>
        <dbReference type="ARBA" id="ARBA00004815"/>
    </source>
</evidence>
<dbReference type="NCBIfam" id="TIGR00038">
    <property type="entry name" value="efp"/>
    <property type="match status" value="1"/>
</dbReference>
<evidence type="ECO:0000256" key="10">
    <source>
        <dbReference type="RuleBase" id="RU004389"/>
    </source>
</evidence>
<dbReference type="CDD" id="cd04470">
    <property type="entry name" value="S1_EF-P_repeat_1"/>
    <property type="match status" value="1"/>
</dbReference>
<dbReference type="Gene3D" id="2.30.30.30">
    <property type="match status" value="1"/>
</dbReference>
<dbReference type="InterPro" id="IPR013852">
    <property type="entry name" value="Transl_elong_P/YeiP_CS"/>
</dbReference>
<evidence type="ECO:0000259" key="12">
    <source>
        <dbReference type="SMART" id="SM01185"/>
    </source>
</evidence>
<keyword evidence="5 8" id="KW-0251">Elongation factor</keyword>
<organism evidence="13 14">
    <name type="scientific">Candidatus Scatoplasma merdavium</name>
    <dbReference type="NCBI Taxonomy" id="2840932"/>
    <lineage>
        <taxon>Bacteria</taxon>
        <taxon>Bacillati</taxon>
        <taxon>Bacillota</taxon>
        <taxon>Bacilli</taxon>
        <taxon>Bacillales</taxon>
        <taxon>Candidatus Scatoplasma</taxon>
    </lineage>
</organism>
<dbReference type="Proteomes" id="UP000823629">
    <property type="component" value="Unassembled WGS sequence"/>
</dbReference>
<keyword evidence="6 8" id="KW-0648">Protein biosynthesis</keyword>
<dbReference type="FunFam" id="2.40.50.140:FF:000009">
    <property type="entry name" value="Elongation factor P"/>
    <property type="match status" value="1"/>
</dbReference>
<accession>A0A9D9D8F0</accession>
<evidence type="ECO:0000256" key="9">
    <source>
        <dbReference type="NCBIfam" id="TIGR00038"/>
    </source>
</evidence>
<evidence type="ECO:0000259" key="11">
    <source>
        <dbReference type="SMART" id="SM00841"/>
    </source>
</evidence>
<dbReference type="Pfam" id="PF09285">
    <property type="entry name" value="Elong-fact-P_C"/>
    <property type="match status" value="1"/>
</dbReference>
<dbReference type="NCBIfam" id="NF001810">
    <property type="entry name" value="PRK00529.1"/>
    <property type="match status" value="1"/>
</dbReference>
<dbReference type="SMART" id="SM00841">
    <property type="entry name" value="Elong-fact-P_C"/>
    <property type="match status" value="1"/>
</dbReference>
<reference evidence="13" key="1">
    <citation type="submission" date="2020-10" db="EMBL/GenBank/DDBJ databases">
        <authorList>
            <person name="Gilroy R."/>
        </authorList>
    </citation>
    <scope>NUCLEOTIDE SEQUENCE</scope>
    <source>
        <strain evidence="13">1748</strain>
    </source>
</reference>
<comment type="subcellular location">
    <subcellularLocation>
        <location evidence="1 8">Cytoplasm</location>
    </subcellularLocation>
</comment>
<dbReference type="InterPro" id="IPR012340">
    <property type="entry name" value="NA-bd_OB-fold"/>
</dbReference>
<dbReference type="FunFam" id="2.40.50.140:FF:000004">
    <property type="entry name" value="Elongation factor P"/>
    <property type="match status" value="1"/>
</dbReference>
<feature type="domain" description="Translation elongation factor P/YeiP central" evidence="12">
    <location>
        <begin position="70"/>
        <end position="124"/>
    </location>
</feature>
<dbReference type="Pfam" id="PF01132">
    <property type="entry name" value="EFP"/>
    <property type="match status" value="1"/>
</dbReference>
<dbReference type="InterPro" id="IPR011768">
    <property type="entry name" value="Transl_elongation_fac_P"/>
</dbReference>
<feature type="domain" description="Elongation factor P C-terminal" evidence="11">
    <location>
        <begin position="132"/>
        <end position="187"/>
    </location>
</feature>
<sequence>MADIIICNDLGPGKMFTVDNNIYTVIDIEHNKTAMRQMVVKVKVKNLRSGAVTDMSFTGGDKVQLIYLDKKKMSYLYDDGDFSVFMDTATYEQVSIPDERLKWEKQFLKDEQEVTVTYYGSEIIGIELPVKVALKIVHTDDAVRGDTINKPQKDATLETGLVIKVPMFIKNGETVYVRTDTGEYDSRANN</sequence>
<dbReference type="CDD" id="cd05794">
    <property type="entry name" value="S1_EF-P_repeat_2"/>
    <property type="match status" value="1"/>
</dbReference>
<evidence type="ECO:0000256" key="7">
    <source>
        <dbReference type="ARBA" id="ARBA00025469"/>
    </source>
</evidence>
<evidence type="ECO:0000256" key="6">
    <source>
        <dbReference type="ARBA" id="ARBA00022917"/>
    </source>
</evidence>
<dbReference type="PANTHER" id="PTHR30053:SF12">
    <property type="entry name" value="ELONGATION FACTOR P (EF-P) FAMILY PROTEIN"/>
    <property type="match status" value="1"/>
</dbReference>
<dbReference type="PIRSF" id="PIRSF005901">
    <property type="entry name" value="EF-P"/>
    <property type="match status" value="1"/>
</dbReference>
<dbReference type="InterPro" id="IPR020599">
    <property type="entry name" value="Transl_elong_fac_P/YeiP"/>
</dbReference>
<protein>
    <recommendedName>
        <fullName evidence="8 9">Elongation factor P</fullName>
        <shortName evidence="8">EF-P</shortName>
    </recommendedName>
</protein>
<dbReference type="InterPro" id="IPR001059">
    <property type="entry name" value="Transl_elong_P/YeiP_cen"/>
</dbReference>
<evidence type="ECO:0000313" key="14">
    <source>
        <dbReference type="Proteomes" id="UP000823629"/>
    </source>
</evidence>
<dbReference type="SUPFAM" id="SSF50249">
    <property type="entry name" value="Nucleic acid-binding proteins"/>
    <property type="match status" value="2"/>
</dbReference>
<dbReference type="GO" id="GO:0003746">
    <property type="term" value="F:translation elongation factor activity"/>
    <property type="evidence" value="ECO:0007669"/>
    <property type="project" value="UniProtKB-UniRule"/>
</dbReference>
<dbReference type="SUPFAM" id="SSF50104">
    <property type="entry name" value="Translation proteins SH3-like domain"/>
    <property type="match status" value="1"/>
</dbReference>
<dbReference type="GO" id="GO:0043043">
    <property type="term" value="P:peptide biosynthetic process"/>
    <property type="evidence" value="ECO:0007669"/>
    <property type="project" value="InterPro"/>
</dbReference>
<evidence type="ECO:0000256" key="1">
    <source>
        <dbReference type="ARBA" id="ARBA00004496"/>
    </source>
</evidence>
<dbReference type="EMBL" id="JADING010000002">
    <property type="protein sequence ID" value="MBO8413865.1"/>
    <property type="molecule type" value="Genomic_DNA"/>
</dbReference>
<dbReference type="SMART" id="SM01185">
    <property type="entry name" value="EFP"/>
    <property type="match status" value="1"/>
</dbReference>
<dbReference type="PROSITE" id="PS01275">
    <property type="entry name" value="EFP"/>
    <property type="match status" value="1"/>
</dbReference>
<dbReference type="AlphaFoldDB" id="A0A9D9D8F0"/>
<comment type="caution">
    <text evidence="13">The sequence shown here is derived from an EMBL/GenBank/DDBJ whole genome shotgun (WGS) entry which is preliminary data.</text>
</comment>
<evidence type="ECO:0000256" key="8">
    <source>
        <dbReference type="HAMAP-Rule" id="MF_00141"/>
    </source>
</evidence>